<reference evidence="5" key="2">
    <citation type="submission" date="2020-09" db="EMBL/GenBank/DDBJ databases">
        <authorList>
            <person name="Sun Q."/>
            <person name="Zhou Y."/>
        </authorList>
    </citation>
    <scope>NUCLEOTIDE SEQUENCE</scope>
    <source>
        <strain evidence="5">CGMCC 4.7299</strain>
    </source>
</reference>
<dbReference type="InterPro" id="IPR001296">
    <property type="entry name" value="Glyco_trans_1"/>
</dbReference>
<keyword evidence="3" id="KW-0808">Transferase</keyword>
<dbReference type="Gene3D" id="3.40.50.2000">
    <property type="entry name" value="Glycogen Phosphorylase B"/>
    <property type="match status" value="1"/>
</dbReference>
<dbReference type="EMBL" id="BMMX01000040">
    <property type="protein sequence ID" value="GGL12928.1"/>
    <property type="molecule type" value="Genomic_DNA"/>
</dbReference>
<dbReference type="Proteomes" id="UP000656042">
    <property type="component" value="Unassembled WGS sequence"/>
</dbReference>
<reference evidence="5" key="1">
    <citation type="journal article" date="2014" name="Int. J. Syst. Evol. Microbiol.">
        <title>Complete genome sequence of Corynebacterium casei LMG S-19264T (=DSM 44701T), isolated from a smear-ripened cheese.</title>
        <authorList>
            <consortium name="US DOE Joint Genome Institute (JGI-PGF)"/>
            <person name="Walter F."/>
            <person name="Albersmeier A."/>
            <person name="Kalinowski J."/>
            <person name="Ruckert C."/>
        </authorList>
    </citation>
    <scope>NUCLEOTIDE SEQUENCE</scope>
    <source>
        <strain evidence="5">CGMCC 4.7299</strain>
    </source>
</reference>
<keyword evidence="6" id="KW-1185">Reference proteome</keyword>
<evidence type="ECO:0000313" key="6">
    <source>
        <dbReference type="Proteomes" id="UP000656042"/>
    </source>
</evidence>
<evidence type="ECO:0000259" key="4">
    <source>
        <dbReference type="Pfam" id="PF00534"/>
    </source>
</evidence>
<keyword evidence="2" id="KW-0328">Glycosyltransferase</keyword>
<organism evidence="5 6">
    <name type="scientific">Mangrovihabitans endophyticus</name>
    <dbReference type="NCBI Taxonomy" id="1751298"/>
    <lineage>
        <taxon>Bacteria</taxon>
        <taxon>Bacillati</taxon>
        <taxon>Actinomycetota</taxon>
        <taxon>Actinomycetes</taxon>
        <taxon>Micromonosporales</taxon>
        <taxon>Micromonosporaceae</taxon>
        <taxon>Mangrovihabitans</taxon>
    </lineage>
</organism>
<evidence type="ECO:0000313" key="5">
    <source>
        <dbReference type="EMBL" id="GGL12928.1"/>
    </source>
</evidence>
<feature type="domain" description="Glycosyl transferase family 1" evidence="4">
    <location>
        <begin position="2"/>
        <end position="57"/>
    </location>
</feature>
<accession>A0A8J3C5M9</accession>
<comment type="caution">
    <text evidence="5">The sequence shown here is derived from an EMBL/GenBank/DDBJ whole genome shotgun (WGS) entry which is preliminary data.</text>
</comment>
<dbReference type="Pfam" id="PF00534">
    <property type="entry name" value="Glycos_transf_1"/>
    <property type="match status" value="1"/>
</dbReference>
<gene>
    <name evidence="5" type="ORF">GCM10012284_54480</name>
</gene>
<dbReference type="GO" id="GO:0016757">
    <property type="term" value="F:glycosyltransferase activity"/>
    <property type="evidence" value="ECO:0007669"/>
    <property type="project" value="UniProtKB-KW"/>
</dbReference>
<protein>
    <recommendedName>
        <fullName evidence="4">Glycosyl transferase family 1 domain-containing protein</fullName>
    </recommendedName>
</protein>
<evidence type="ECO:0000256" key="3">
    <source>
        <dbReference type="ARBA" id="ARBA00022679"/>
    </source>
</evidence>
<dbReference type="AlphaFoldDB" id="A0A8J3C5M9"/>
<evidence type="ECO:0000256" key="2">
    <source>
        <dbReference type="ARBA" id="ARBA00022676"/>
    </source>
</evidence>
<dbReference type="PANTHER" id="PTHR12526:SF640">
    <property type="entry name" value="COLANIC ACID BIOSYNTHESIS GLYCOSYLTRANSFERASE WCAL-RELATED"/>
    <property type="match status" value="1"/>
</dbReference>
<name>A0A8J3C5M9_9ACTN</name>
<sequence>MNLYWDASVFIQTSYEEGLGLSVLEAMSCGLPVVATETDGSRETVANGETGYLVPQRHGEDRVIEGLAMSILSVFYGRGPAMGRAGRKRCEEKFSSDATFAKYRSVYEKLLCNAEEARMTERYS</sequence>
<proteinExistence type="inferred from homology"/>
<comment type="similarity">
    <text evidence="1">Belongs to the glycosyltransferase group 1 family. Glycosyltransferase 4 subfamily.</text>
</comment>
<dbReference type="PANTHER" id="PTHR12526">
    <property type="entry name" value="GLYCOSYLTRANSFERASE"/>
    <property type="match status" value="1"/>
</dbReference>
<dbReference type="SUPFAM" id="SSF53756">
    <property type="entry name" value="UDP-Glycosyltransferase/glycogen phosphorylase"/>
    <property type="match status" value="1"/>
</dbReference>
<evidence type="ECO:0000256" key="1">
    <source>
        <dbReference type="ARBA" id="ARBA00009481"/>
    </source>
</evidence>